<dbReference type="GO" id="GO:0003677">
    <property type="term" value="F:DNA binding"/>
    <property type="evidence" value="ECO:0007669"/>
    <property type="project" value="UniProtKB-KW"/>
</dbReference>
<dbReference type="RefSeq" id="WP_177099179.1">
    <property type="nucleotide sequence ID" value="NZ_JACAQA010000003.1"/>
</dbReference>
<dbReference type="AlphaFoldDB" id="A0A7Y7WNC6"/>
<dbReference type="Gene3D" id="1.10.10.10">
    <property type="entry name" value="Winged helix-like DNA-binding domain superfamily/Winged helix DNA-binding domain"/>
    <property type="match status" value="1"/>
</dbReference>
<evidence type="ECO:0000256" key="4">
    <source>
        <dbReference type="ARBA" id="ARBA00023163"/>
    </source>
</evidence>
<dbReference type="EMBL" id="JACAQA010000003">
    <property type="protein sequence ID" value="NWB84265.1"/>
    <property type="molecule type" value="Genomic_DNA"/>
</dbReference>
<dbReference type="FunFam" id="1.10.10.10:FF:000001">
    <property type="entry name" value="LysR family transcriptional regulator"/>
    <property type="match status" value="1"/>
</dbReference>
<dbReference type="PROSITE" id="PS50931">
    <property type="entry name" value="HTH_LYSR"/>
    <property type="match status" value="1"/>
</dbReference>
<evidence type="ECO:0000313" key="7">
    <source>
        <dbReference type="Proteomes" id="UP000522864"/>
    </source>
</evidence>
<dbReference type="Pfam" id="PF03466">
    <property type="entry name" value="LysR_substrate"/>
    <property type="match status" value="1"/>
</dbReference>
<dbReference type="InterPro" id="IPR036390">
    <property type="entry name" value="WH_DNA-bd_sf"/>
</dbReference>
<dbReference type="Gene3D" id="3.40.190.290">
    <property type="match status" value="1"/>
</dbReference>
<dbReference type="InterPro" id="IPR005119">
    <property type="entry name" value="LysR_subst-bd"/>
</dbReference>
<name>A0A7Y7WNC6_9PSED</name>
<reference evidence="6 7" key="1">
    <citation type="submission" date="2020-04" db="EMBL/GenBank/DDBJ databases">
        <title>Molecular characterization of pseudomonads from Agaricus bisporus reveal novel blotch 2 pathogens in Western Europe.</title>
        <authorList>
            <person name="Taparia T."/>
            <person name="Krijger M."/>
            <person name="Haynes E."/>
            <person name="Elpinstone J.G."/>
            <person name="Noble R."/>
            <person name="Van Der Wolf J."/>
        </authorList>
    </citation>
    <scope>NUCLEOTIDE SEQUENCE [LARGE SCALE GENOMIC DNA]</scope>
    <source>
        <strain evidence="6 7">G9001</strain>
    </source>
</reference>
<organism evidence="6 7">
    <name type="scientific">Pseudomonas gingeri</name>
    <dbReference type="NCBI Taxonomy" id="117681"/>
    <lineage>
        <taxon>Bacteria</taxon>
        <taxon>Pseudomonadati</taxon>
        <taxon>Pseudomonadota</taxon>
        <taxon>Gammaproteobacteria</taxon>
        <taxon>Pseudomonadales</taxon>
        <taxon>Pseudomonadaceae</taxon>
        <taxon>Pseudomonas</taxon>
    </lineage>
</organism>
<keyword evidence="4" id="KW-0804">Transcription</keyword>
<keyword evidence="3" id="KW-0238">DNA-binding</keyword>
<dbReference type="PANTHER" id="PTHR30537">
    <property type="entry name" value="HTH-TYPE TRANSCRIPTIONAL REGULATOR"/>
    <property type="match status" value="1"/>
</dbReference>
<dbReference type="CDD" id="cd08422">
    <property type="entry name" value="PBP2_CrgA_like"/>
    <property type="match status" value="1"/>
</dbReference>
<comment type="caution">
    <text evidence="6">The sequence shown here is derived from an EMBL/GenBank/DDBJ whole genome shotgun (WGS) entry which is preliminary data.</text>
</comment>
<dbReference type="InterPro" id="IPR000847">
    <property type="entry name" value="LysR_HTH_N"/>
</dbReference>
<dbReference type="Pfam" id="PF00126">
    <property type="entry name" value="HTH_1"/>
    <property type="match status" value="1"/>
</dbReference>
<evidence type="ECO:0000256" key="1">
    <source>
        <dbReference type="ARBA" id="ARBA00009437"/>
    </source>
</evidence>
<gene>
    <name evidence="6" type="ORF">HX830_05160</name>
</gene>
<dbReference type="Proteomes" id="UP000522864">
    <property type="component" value="Unassembled WGS sequence"/>
</dbReference>
<evidence type="ECO:0000313" key="6">
    <source>
        <dbReference type="EMBL" id="NWB84265.1"/>
    </source>
</evidence>
<dbReference type="PANTHER" id="PTHR30537:SF5">
    <property type="entry name" value="HTH-TYPE TRANSCRIPTIONAL ACTIVATOR TTDR-RELATED"/>
    <property type="match status" value="1"/>
</dbReference>
<evidence type="ECO:0000259" key="5">
    <source>
        <dbReference type="PROSITE" id="PS50931"/>
    </source>
</evidence>
<evidence type="ECO:0000256" key="3">
    <source>
        <dbReference type="ARBA" id="ARBA00023125"/>
    </source>
</evidence>
<evidence type="ECO:0000256" key="2">
    <source>
        <dbReference type="ARBA" id="ARBA00023015"/>
    </source>
</evidence>
<proteinExistence type="inferred from homology"/>
<dbReference type="PRINTS" id="PR00039">
    <property type="entry name" value="HTHLYSR"/>
</dbReference>
<protein>
    <submittedName>
        <fullName evidence="6">LysR family transcriptional regulator</fullName>
    </submittedName>
</protein>
<comment type="similarity">
    <text evidence="1">Belongs to the LysR transcriptional regulatory family.</text>
</comment>
<dbReference type="InterPro" id="IPR036388">
    <property type="entry name" value="WH-like_DNA-bd_sf"/>
</dbReference>
<accession>A0A7Y7WNC6</accession>
<dbReference type="InterPro" id="IPR058163">
    <property type="entry name" value="LysR-type_TF_proteobact-type"/>
</dbReference>
<keyword evidence="2" id="KW-0805">Transcription regulation</keyword>
<sequence>MERIDASFPDIAAFVGVAQTGSFTRAAENLSTSKSNVGKAVQRLEARLGTKLFQRTTRAVRLTEDGETYLEAAIAALDGLRDAAQALAARKEEPIGRVRLDIPSGFRQLFLPTISELRQRYPQVTLELSMTDRMSDAVGEGWDIVVRAGELPQDSEMTVRRLCNTTLALYAAPDYLARHAPIESAADLVNHEAIIFRGFTGRLRPWSLAENGQIREFSPTPVLVVSDGQAVIDAAVVGLGIAQLFDKVAQPYVDCGRLVRVLPVVDAPGPPVHALIPLGHRMPAKIRAVLNYLADRLR</sequence>
<dbReference type="SUPFAM" id="SSF53850">
    <property type="entry name" value="Periplasmic binding protein-like II"/>
    <property type="match status" value="1"/>
</dbReference>
<feature type="domain" description="HTH lysR-type" evidence="5">
    <location>
        <begin position="10"/>
        <end position="63"/>
    </location>
</feature>
<dbReference type="SUPFAM" id="SSF46785">
    <property type="entry name" value="Winged helix' DNA-binding domain"/>
    <property type="match status" value="1"/>
</dbReference>
<dbReference type="GO" id="GO:0003700">
    <property type="term" value="F:DNA-binding transcription factor activity"/>
    <property type="evidence" value="ECO:0007669"/>
    <property type="project" value="InterPro"/>
</dbReference>